<dbReference type="SUPFAM" id="SSF46689">
    <property type="entry name" value="Homeodomain-like"/>
    <property type="match status" value="1"/>
</dbReference>
<dbReference type="PRINTS" id="PR00032">
    <property type="entry name" value="HTHARAC"/>
</dbReference>
<keyword evidence="1" id="KW-0805">Transcription regulation</keyword>
<dbReference type="Proteomes" id="UP000703590">
    <property type="component" value="Unassembled WGS sequence"/>
</dbReference>
<evidence type="ECO:0000256" key="1">
    <source>
        <dbReference type="ARBA" id="ARBA00023015"/>
    </source>
</evidence>
<keyword evidence="3" id="KW-0804">Transcription</keyword>
<protein>
    <submittedName>
        <fullName evidence="5">Helix-turn-helix domain-containing protein</fullName>
    </submittedName>
</protein>
<dbReference type="InterPro" id="IPR018060">
    <property type="entry name" value="HTH_AraC"/>
</dbReference>
<organism evidence="5 6">
    <name type="scientific">Sulfurospirillum tamanense</name>
    <dbReference type="NCBI Taxonomy" id="2813362"/>
    <lineage>
        <taxon>Bacteria</taxon>
        <taxon>Pseudomonadati</taxon>
        <taxon>Campylobacterota</taxon>
        <taxon>Epsilonproteobacteria</taxon>
        <taxon>Campylobacterales</taxon>
        <taxon>Sulfurospirillaceae</taxon>
        <taxon>Sulfurospirillum</taxon>
    </lineage>
</organism>
<dbReference type="PROSITE" id="PS01124">
    <property type="entry name" value="HTH_ARAC_FAMILY_2"/>
    <property type="match status" value="1"/>
</dbReference>
<dbReference type="EMBL" id="JAFHKK010000025">
    <property type="protein sequence ID" value="MBN2965135.1"/>
    <property type="molecule type" value="Genomic_DNA"/>
</dbReference>
<comment type="caution">
    <text evidence="5">The sequence shown here is derived from an EMBL/GenBank/DDBJ whole genome shotgun (WGS) entry which is preliminary data.</text>
</comment>
<evidence type="ECO:0000256" key="3">
    <source>
        <dbReference type="ARBA" id="ARBA00023163"/>
    </source>
</evidence>
<sequence length="153" mass="17325">MMIHNTFKALEDEYHTSLSFKEHTINSLLQILLVYIQRCVPSAPASQASQTLIAKLNEAIAHNHYALAKPTFYAKKLNTSVRLLNKATSEVADQSLGQYIRNQTLQEAKRLLSFETMTCNEVAYCLGFSDPAYFSRFFKREVGVAPKIFRNGS</sequence>
<evidence type="ECO:0000313" key="5">
    <source>
        <dbReference type="EMBL" id="MBN2965135.1"/>
    </source>
</evidence>
<dbReference type="PANTHER" id="PTHR43280:SF32">
    <property type="entry name" value="TRANSCRIPTIONAL REGULATORY PROTEIN"/>
    <property type="match status" value="1"/>
</dbReference>
<dbReference type="InterPro" id="IPR020449">
    <property type="entry name" value="Tscrpt_reg_AraC-type_HTH"/>
</dbReference>
<dbReference type="PANTHER" id="PTHR43280">
    <property type="entry name" value="ARAC-FAMILY TRANSCRIPTIONAL REGULATOR"/>
    <property type="match status" value="1"/>
</dbReference>
<gene>
    <name evidence="5" type="ORF">JWV37_10105</name>
</gene>
<dbReference type="SMART" id="SM00342">
    <property type="entry name" value="HTH_ARAC"/>
    <property type="match status" value="1"/>
</dbReference>
<dbReference type="Gene3D" id="1.10.10.60">
    <property type="entry name" value="Homeodomain-like"/>
    <property type="match status" value="1"/>
</dbReference>
<reference evidence="5" key="1">
    <citation type="submission" date="2021-02" db="EMBL/GenBank/DDBJ databases">
        <title>Sulfurospirillum tamanensis sp. nov.</title>
        <authorList>
            <person name="Frolova A."/>
            <person name="Merkel A."/>
            <person name="Slobodkin A."/>
        </authorList>
    </citation>
    <scope>NUCLEOTIDE SEQUENCE</scope>
    <source>
        <strain evidence="5">T05b</strain>
    </source>
</reference>
<accession>A0ABS2WU62</accession>
<feature type="domain" description="HTH araC/xylS-type" evidence="4">
    <location>
        <begin position="50"/>
        <end position="152"/>
    </location>
</feature>
<dbReference type="Pfam" id="PF12833">
    <property type="entry name" value="HTH_18"/>
    <property type="match status" value="1"/>
</dbReference>
<keyword evidence="6" id="KW-1185">Reference proteome</keyword>
<evidence type="ECO:0000313" key="6">
    <source>
        <dbReference type="Proteomes" id="UP000703590"/>
    </source>
</evidence>
<evidence type="ECO:0000256" key="2">
    <source>
        <dbReference type="ARBA" id="ARBA00023125"/>
    </source>
</evidence>
<keyword evidence="2" id="KW-0238">DNA-binding</keyword>
<name>A0ABS2WU62_9BACT</name>
<dbReference type="InterPro" id="IPR009057">
    <property type="entry name" value="Homeodomain-like_sf"/>
</dbReference>
<evidence type="ECO:0000259" key="4">
    <source>
        <dbReference type="PROSITE" id="PS01124"/>
    </source>
</evidence>
<dbReference type="RefSeq" id="WP_205459683.1">
    <property type="nucleotide sequence ID" value="NZ_JAFHKK010000025.1"/>
</dbReference>
<reference evidence="5" key="2">
    <citation type="submission" date="2021-02" db="EMBL/GenBank/DDBJ databases">
        <authorList>
            <person name="Merkel A.Y."/>
        </authorList>
    </citation>
    <scope>NUCLEOTIDE SEQUENCE</scope>
    <source>
        <strain evidence="5">T05b</strain>
    </source>
</reference>
<proteinExistence type="predicted"/>